<evidence type="ECO:0000256" key="11">
    <source>
        <dbReference type="ARBA" id="ARBA00022839"/>
    </source>
</evidence>
<dbReference type="GO" id="GO:0030145">
    <property type="term" value="F:manganese ion binding"/>
    <property type="evidence" value="ECO:0007669"/>
    <property type="project" value="InterPro"/>
</dbReference>
<keyword evidence="6 16" id="KW-0540">Nuclease</keyword>
<keyword evidence="9 16" id="KW-0227">DNA damage</keyword>
<comment type="cofactor">
    <cofactor evidence="1">
        <name>Mn(2+)</name>
        <dbReference type="ChEBI" id="CHEBI:29035"/>
    </cofactor>
</comment>
<dbReference type="Pfam" id="PF04152">
    <property type="entry name" value="Mre11_DNA_bind"/>
    <property type="match status" value="1"/>
</dbReference>
<feature type="domain" description="Calcineurin-like phosphoesterase" evidence="17">
    <location>
        <begin position="12"/>
        <end position="249"/>
    </location>
</feature>
<evidence type="ECO:0000313" key="19">
    <source>
        <dbReference type="EMBL" id="KAG8224890.1"/>
    </source>
</evidence>
<feature type="domain" description="Mre11 DNA-binding" evidence="18">
    <location>
        <begin position="294"/>
        <end position="339"/>
    </location>
</feature>
<evidence type="ECO:0000256" key="3">
    <source>
        <dbReference type="ARBA" id="ARBA00004286"/>
    </source>
</evidence>
<keyword evidence="14 16" id="KW-0539">Nucleus</keyword>
<keyword evidence="7" id="KW-0479">Metal-binding</keyword>
<evidence type="ECO:0000256" key="16">
    <source>
        <dbReference type="RuleBase" id="RU003447"/>
    </source>
</evidence>
<dbReference type="Pfam" id="PF00149">
    <property type="entry name" value="Metallophos"/>
    <property type="match status" value="1"/>
</dbReference>
<name>A0A8K0JY94_LADFU</name>
<dbReference type="InterPro" id="IPR041796">
    <property type="entry name" value="Mre11_N"/>
</dbReference>
<evidence type="ECO:0000256" key="4">
    <source>
        <dbReference type="ARBA" id="ARBA00009028"/>
    </source>
</evidence>
<keyword evidence="8 16" id="KW-0255">Endonuclease</keyword>
<evidence type="ECO:0000256" key="13">
    <source>
        <dbReference type="ARBA" id="ARBA00023211"/>
    </source>
</evidence>
<dbReference type="CDD" id="cd00840">
    <property type="entry name" value="MPP_Mre11_N"/>
    <property type="match status" value="1"/>
</dbReference>
<dbReference type="SUPFAM" id="SSF56300">
    <property type="entry name" value="Metallo-dependent phosphatases"/>
    <property type="match status" value="1"/>
</dbReference>
<dbReference type="GO" id="GO:0035861">
    <property type="term" value="C:site of double-strand break"/>
    <property type="evidence" value="ECO:0007669"/>
    <property type="project" value="TreeGrafter"/>
</dbReference>
<dbReference type="InterPro" id="IPR007281">
    <property type="entry name" value="Mre11_DNA-bd"/>
</dbReference>
<reference evidence="19" key="1">
    <citation type="submission" date="2013-04" db="EMBL/GenBank/DDBJ databases">
        <authorList>
            <person name="Qu J."/>
            <person name="Murali S.C."/>
            <person name="Bandaranaike D."/>
            <person name="Bellair M."/>
            <person name="Blankenburg K."/>
            <person name="Chao H."/>
            <person name="Dinh H."/>
            <person name="Doddapaneni H."/>
            <person name="Downs B."/>
            <person name="Dugan-Rocha S."/>
            <person name="Elkadiri S."/>
            <person name="Gnanaolivu R.D."/>
            <person name="Hernandez B."/>
            <person name="Javaid M."/>
            <person name="Jayaseelan J.C."/>
            <person name="Lee S."/>
            <person name="Li M."/>
            <person name="Ming W."/>
            <person name="Munidasa M."/>
            <person name="Muniz J."/>
            <person name="Nguyen L."/>
            <person name="Ongeri F."/>
            <person name="Osuji N."/>
            <person name="Pu L.-L."/>
            <person name="Puazo M."/>
            <person name="Qu C."/>
            <person name="Quiroz J."/>
            <person name="Raj R."/>
            <person name="Weissenberger G."/>
            <person name="Xin Y."/>
            <person name="Zou X."/>
            <person name="Han Y."/>
            <person name="Richards S."/>
            <person name="Worley K."/>
            <person name="Muzny D."/>
            <person name="Gibbs R."/>
        </authorList>
    </citation>
    <scope>NUCLEOTIDE SEQUENCE</scope>
    <source>
        <strain evidence="19">Sampled in the wild</strain>
    </source>
</reference>
<organism evidence="19 20">
    <name type="scientific">Ladona fulva</name>
    <name type="common">Scarce chaser dragonfly</name>
    <name type="synonym">Libellula fulva</name>
    <dbReference type="NCBI Taxonomy" id="123851"/>
    <lineage>
        <taxon>Eukaryota</taxon>
        <taxon>Metazoa</taxon>
        <taxon>Ecdysozoa</taxon>
        <taxon>Arthropoda</taxon>
        <taxon>Hexapoda</taxon>
        <taxon>Insecta</taxon>
        <taxon>Pterygota</taxon>
        <taxon>Palaeoptera</taxon>
        <taxon>Odonata</taxon>
        <taxon>Epiprocta</taxon>
        <taxon>Anisoptera</taxon>
        <taxon>Libelluloidea</taxon>
        <taxon>Libellulidae</taxon>
        <taxon>Ladona</taxon>
    </lineage>
</organism>
<dbReference type="GO" id="GO:0000724">
    <property type="term" value="P:double-strand break repair via homologous recombination"/>
    <property type="evidence" value="ECO:0007669"/>
    <property type="project" value="TreeGrafter"/>
</dbReference>
<dbReference type="GO" id="GO:0097552">
    <property type="term" value="P:mitochondrial double-strand break repair via homologous recombination"/>
    <property type="evidence" value="ECO:0007669"/>
    <property type="project" value="TreeGrafter"/>
</dbReference>
<dbReference type="NCBIfam" id="TIGR00583">
    <property type="entry name" value="mre11"/>
    <property type="match status" value="1"/>
</dbReference>
<dbReference type="Proteomes" id="UP000792457">
    <property type="component" value="Unassembled WGS sequence"/>
</dbReference>
<sequence length="353" mass="39693">MEPDINPENLLNILVATDIHLGYAEKDPIRGEDSFIAFEEILTLAVENKVDFLLLGGDLFHDNKPSPKCLHKCITLLRRYCMGDSPITFEFLSDQSINFGNCPFPHVNYEDPNLNISLPVFSIHGNHDDPTVNWNLAALDLLSAAGLVNYFGCCTNLQKVEVRPLLLRKGSSCLALFGLGSMKDERLSRLLSQSKVDIFRPKVHAEDWFNLMVLHQNHVIRGTSAFSYVPEAALPDFLDLIVWGHEHECIPDPVWNPTKEFFVLQPGSSVATSLSEGEAVSKHVFLLRIHGKKFKTEKIKLQTVRPFVYEALALSKFDSLQPENEDQKTMFGKFKKEKISLSKKATPNSPGCP</sequence>
<evidence type="ECO:0000256" key="2">
    <source>
        <dbReference type="ARBA" id="ARBA00004123"/>
    </source>
</evidence>
<keyword evidence="13 16" id="KW-0464">Manganese</keyword>
<dbReference type="InterPro" id="IPR004843">
    <property type="entry name" value="Calcineurin-like_PHP"/>
</dbReference>
<keyword evidence="11 16" id="KW-0269">Exonuclease</keyword>
<evidence type="ECO:0000256" key="9">
    <source>
        <dbReference type="ARBA" id="ARBA00022763"/>
    </source>
</evidence>
<evidence type="ECO:0000256" key="12">
    <source>
        <dbReference type="ARBA" id="ARBA00023204"/>
    </source>
</evidence>
<dbReference type="InterPro" id="IPR029052">
    <property type="entry name" value="Metallo-depent_PP-like"/>
</dbReference>
<keyword evidence="15 16" id="KW-0469">Meiosis</keyword>
<accession>A0A8K0JY94</accession>
<comment type="similarity">
    <text evidence="4 16">Belongs to the MRE11/RAD32 family.</text>
</comment>
<dbReference type="Gene3D" id="3.60.21.10">
    <property type="match status" value="1"/>
</dbReference>
<evidence type="ECO:0000256" key="5">
    <source>
        <dbReference type="ARBA" id="ARBA00022454"/>
    </source>
</evidence>
<dbReference type="OrthoDB" id="30417at2759"/>
<dbReference type="GO" id="GO:0031573">
    <property type="term" value="P:mitotic intra-S DNA damage checkpoint signaling"/>
    <property type="evidence" value="ECO:0007669"/>
    <property type="project" value="TreeGrafter"/>
</dbReference>
<dbReference type="GO" id="GO:0030870">
    <property type="term" value="C:Mre11 complex"/>
    <property type="evidence" value="ECO:0007669"/>
    <property type="project" value="InterPro"/>
</dbReference>
<dbReference type="FunFam" id="3.60.21.10:FF:000011">
    <property type="entry name" value="Double-strand break repair protein"/>
    <property type="match status" value="1"/>
</dbReference>
<protein>
    <submittedName>
        <fullName evidence="19">Uncharacterized protein</fullName>
    </submittedName>
</protein>
<comment type="subcellular location">
    <subcellularLocation>
        <location evidence="3">Chromosome</location>
    </subcellularLocation>
    <subcellularLocation>
        <location evidence="2">Nucleus</location>
    </subcellularLocation>
</comment>
<dbReference type="EMBL" id="KZ308215">
    <property type="protein sequence ID" value="KAG8224890.1"/>
    <property type="molecule type" value="Genomic_DNA"/>
</dbReference>
<gene>
    <name evidence="19" type="ORF">J437_LFUL004631</name>
</gene>
<dbReference type="GO" id="GO:0000014">
    <property type="term" value="F:single-stranded DNA endodeoxyribonuclease activity"/>
    <property type="evidence" value="ECO:0007669"/>
    <property type="project" value="TreeGrafter"/>
</dbReference>
<dbReference type="GO" id="GO:0042138">
    <property type="term" value="P:meiotic DNA double-strand break formation"/>
    <property type="evidence" value="ECO:0007669"/>
    <property type="project" value="TreeGrafter"/>
</dbReference>
<evidence type="ECO:0000256" key="8">
    <source>
        <dbReference type="ARBA" id="ARBA00022759"/>
    </source>
</evidence>
<evidence type="ECO:0000256" key="1">
    <source>
        <dbReference type="ARBA" id="ARBA00001936"/>
    </source>
</evidence>
<evidence type="ECO:0000256" key="6">
    <source>
        <dbReference type="ARBA" id="ARBA00022722"/>
    </source>
</evidence>
<dbReference type="AlphaFoldDB" id="A0A8K0JY94"/>
<keyword evidence="10 16" id="KW-0378">Hydrolase</keyword>
<dbReference type="GO" id="GO:0008296">
    <property type="term" value="F:3'-5'-DNA exonuclease activity"/>
    <property type="evidence" value="ECO:0007669"/>
    <property type="project" value="InterPro"/>
</dbReference>
<keyword evidence="20" id="KW-1185">Reference proteome</keyword>
<evidence type="ECO:0000256" key="14">
    <source>
        <dbReference type="ARBA" id="ARBA00023242"/>
    </source>
</evidence>
<evidence type="ECO:0000256" key="7">
    <source>
        <dbReference type="ARBA" id="ARBA00022723"/>
    </source>
</evidence>
<dbReference type="GO" id="GO:0000723">
    <property type="term" value="P:telomere maintenance"/>
    <property type="evidence" value="ECO:0007669"/>
    <property type="project" value="TreeGrafter"/>
</dbReference>
<dbReference type="InterPro" id="IPR003701">
    <property type="entry name" value="Mre11"/>
</dbReference>
<dbReference type="PANTHER" id="PTHR10139:SF1">
    <property type="entry name" value="DOUBLE-STRAND BREAK REPAIR PROTEIN MRE11"/>
    <property type="match status" value="1"/>
</dbReference>
<dbReference type="PANTHER" id="PTHR10139">
    <property type="entry name" value="DOUBLE-STRAND BREAK REPAIR PROTEIN MRE11"/>
    <property type="match status" value="1"/>
</dbReference>
<proteinExistence type="inferred from homology"/>
<dbReference type="GO" id="GO:0007095">
    <property type="term" value="P:mitotic G2 DNA damage checkpoint signaling"/>
    <property type="evidence" value="ECO:0007669"/>
    <property type="project" value="TreeGrafter"/>
</dbReference>
<comment type="caution">
    <text evidence="19">The sequence shown here is derived from an EMBL/GenBank/DDBJ whole genome shotgun (WGS) entry which is preliminary data.</text>
</comment>
<evidence type="ECO:0000313" key="20">
    <source>
        <dbReference type="Proteomes" id="UP000792457"/>
    </source>
</evidence>
<evidence type="ECO:0000259" key="18">
    <source>
        <dbReference type="Pfam" id="PF04152"/>
    </source>
</evidence>
<evidence type="ECO:0000256" key="10">
    <source>
        <dbReference type="ARBA" id="ARBA00022801"/>
    </source>
</evidence>
<keyword evidence="12 16" id="KW-0234">DNA repair</keyword>
<dbReference type="GO" id="GO:0006303">
    <property type="term" value="P:double-strand break repair via nonhomologous end joining"/>
    <property type="evidence" value="ECO:0007669"/>
    <property type="project" value="TreeGrafter"/>
</dbReference>
<evidence type="ECO:0000256" key="15">
    <source>
        <dbReference type="ARBA" id="ARBA00023254"/>
    </source>
</evidence>
<reference evidence="19" key="2">
    <citation type="submission" date="2017-10" db="EMBL/GenBank/DDBJ databases">
        <title>Ladona fulva Genome sequencing and assembly.</title>
        <authorList>
            <person name="Murali S."/>
            <person name="Richards S."/>
            <person name="Bandaranaike D."/>
            <person name="Bellair M."/>
            <person name="Blankenburg K."/>
            <person name="Chao H."/>
            <person name="Dinh H."/>
            <person name="Doddapaneni H."/>
            <person name="Dugan-Rocha S."/>
            <person name="Elkadiri S."/>
            <person name="Gnanaolivu R."/>
            <person name="Hernandez B."/>
            <person name="Skinner E."/>
            <person name="Javaid M."/>
            <person name="Lee S."/>
            <person name="Li M."/>
            <person name="Ming W."/>
            <person name="Munidasa M."/>
            <person name="Muniz J."/>
            <person name="Nguyen L."/>
            <person name="Hughes D."/>
            <person name="Osuji N."/>
            <person name="Pu L.-L."/>
            <person name="Puazo M."/>
            <person name="Qu C."/>
            <person name="Quiroz J."/>
            <person name="Raj R."/>
            <person name="Weissenberger G."/>
            <person name="Xin Y."/>
            <person name="Zou X."/>
            <person name="Han Y."/>
            <person name="Worley K."/>
            <person name="Muzny D."/>
            <person name="Gibbs R."/>
        </authorList>
    </citation>
    <scope>NUCLEOTIDE SEQUENCE</scope>
    <source>
        <strain evidence="19">Sampled in the wild</strain>
    </source>
</reference>
<evidence type="ECO:0000259" key="17">
    <source>
        <dbReference type="Pfam" id="PF00149"/>
    </source>
</evidence>
<keyword evidence="5" id="KW-0158">Chromosome</keyword>